<reference evidence="2" key="1">
    <citation type="submission" date="2024-07" db="EMBL/GenBank/DDBJ databases">
        <authorList>
            <person name="Biller S.J."/>
        </authorList>
    </citation>
    <scope>NUCLEOTIDE SEQUENCE</scope>
    <source>
        <strain evidence="2">WC2409</strain>
    </source>
</reference>
<dbReference type="InterPro" id="IPR018891">
    <property type="entry name" value="AIPR_C"/>
</dbReference>
<proteinExistence type="predicted"/>
<gene>
    <name evidence="2" type="ORF">AB3G34_04095</name>
</gene>
<feature type="domain" description="Abortive phage infection protein C-terminal" evidence="1">
    <location>
        <begin position="267"/>
        <end position="477"/>
    </location>
</feature>
<organism evidence="2">
    <name type="scientific">Flavobacterium sp. WC2409</name>
    <dbReference type="NCBI Taxonomy" id="3234139"/>
    <lineage>
        <taxon>Bacteria</taxon>
        <taxon>Pseudomonadati</taxon>
        <taxon>Bacteroidota</taxon>
        <taxon>Flavobacteriia</taxon>
        <taxon>Flavobacteriales</taxon>
        <taxon>Flavobacteriaceae</taxon>
        <taxon>Flavobacterium</taxon>
    </lineage>
</organism>
<protein>
    <submittedName>
        <fullName evidence="2">AIPR family protein</fullName>
    </submittedName>
</protein>
<dbReference type="RefSeq" id="WP_369753534.1">
    <property type="nucleotide sequence ID" value="NZ_CP165625.1"/>
</dbReference>
<accession>A0AB39W5E5</accession>
<sequence>MKNMSNERIILEGCLSQYKTDNELSTVRDSDVFELFALNEITKSYKLSFENLQNSVVDGGHDGGIDSMILLVNDEVVEHLDDLEEFKFNSKTFTKVILTQSKKENSFKEGPLDKLITSIPELFNLASTENSLLTRFNSNVVDKAMMIRDVWTKTAVKGGKLEIDFVYACNADEIIINSAFTSKESQLIAITKSTFSTELVSFLKFSSKELLESFRTTLLDRITLEFKEQPLSTSFSIHGIGYVGMVKLGKYKAFLTSESGEIRDDLFESNIRHFQGSVDVNKKISQSIETTFNRDFWWLNNGITIIAEAPNQIGTNLSLENIQIVNGLQTSYSIYNSHDGDLTDERSVLVKVIITDDKETIDNIIASTNSQNPVSATLLRATDSIQRNIELYFFTAGYFYDRRKNYYKNQGKPASRIFSIQFTAQSIRAIADSDPHSARAKPTSLIKEDRTYNEIFNSTRNFKGYLNCCLIQKRANDLWLSIEVPETKRELGNFKLHVAWALPRFALTSRNLTFEQICSINFDLVTDEVCNQVIEFLTENIASFLKLNTSSNLINMAKSSSFTDHLKSEMNRKFSL</sequence>
<evidence type="ECO:0000313" key="2">
    <source>
        <dbReference type="EMBL" id="XDU96293.1"/>
    </source>
</evidence>
<evidence type="ECO:0000259" key="1">
    <source>
        <dbReference type="Pfam" id="PF10592"/>
    </source>
</evidence>
<dbReference type="EMBL" id="CP165625">
    <property type="protein sequence ID" value="XDU96293.1"/>
    <property type="molecule type" value="Genomic_DNA"/>
</dbReference>
<dbReference type="Pfam" id="PF10592">
    <property type="entry name" value="AIPR"/>
    <property type="match status" value="1"/>
</dbReference>
<name>A0AB39W5E5_9FLAO</name>
<dbReference type="AlphaFoldDB" id="A0AB39W5E5"/>